<name>A0A9K3GW68_HELAN</name>
<dbReference type="AlphaFoldDB" id="A0A9K3GW68"/>
<organism evidence="1 2">
    <name type="scientific">Helianthus annuus</name>
    <name type="common">Common sunflower</name>
    <dbReference type="NCBI Taxonomy" id="4232"/>
    <lineage>
        <taxon>Eukaryota</taxon>
        <taxon>Viridiplantae</taxon>
        <taxon>Streptophyta</taxon>
        <taxon>Embryophyta</taxon>
        <taxon>Tracheophyta</taxon>
        <taxon>Spermatophyta</taxon>
        <taxon>Magnoliopsida</taxon>
        <taxon>eudicotyledons</taxon>
        <taxon>Gunneridae</taxon>
        <taxon>Pentapetalae</taxon>
        <taxon>asterids</taxon>
        <taxon>campanulids</taxon>
        <taxon>Asterales</taxon>
        <taxon>Asteraceae</taxon>
        <taxon>Asteroideae</taxon>
        <taxon>Heliantheae alliance</taxon>
        <taxon>Heliantheae</taxon>
        <taxon>Helianthus</taxon>
    </lineage>
</organism>
<gene>
    <name evidence="1" type="ORF">HanXRQr2_Chr17g0823881</name>
</gene>
<dbReference type="EMBL" id="MNCJ02000332">
    <property type="protein sequence ID" value="KAF5757211.1"/>
    <property type="molecule type" value="Genomic_DNA"/>
</dbReference>
<protein>
    <submittedName>
        <fullName evidence="1">Uncharacterized protein</fullName>
    </submittedName>
</protein>
<accession>A0A9K3GW68</accession>
<evidence type="ECO:0000313" key="1">
    <source>
        <dbReference type="EMBL" id="KAF5757211.1"/>
    </source>
</evidence>
<keyword evidence="2" id="KW-1185">Reference proteome</keyword>
<reference evidence="1" key="2">
    <citation type="submission" date="2020-06" db="EMBL/GenBank/DDBJ databases">
        <title>Helianthus annuus Genome sequencing and assembly Release 2.</title>
        <authorList>
            <person name="Gouzy J."/>
            <person name="Langlade N."/>
            <person name="Munos S."/>
        </authorList>
    </citation>
    <scope>NUCLEOTIDE SEQUENCE</scope>
    <source>
        <tissue evidence="1">Leaves</tissue>
    </source>
</reference>
<dbReference type="Gramene" id="mRNA:HanXRQr2_Chr17g0823881">
    <property type="protein sequence ID" value="mRNA:HanXRQr2_Chr17g0823881"/>
    <property type="gene ID" value="HanXRQr2_Chr17g0823881"/>
</dbReference>
<proteinExistence type="predicted"/>
<comment type="caution">
    <text evidence="1">The sequence shown here is derived from an EMBL/GenBank/DDBJ whole genome shotgun (WGS) entry which is preliminary data.</text>
</comment>
<sequence>MRARERNRGFGRNRLLISILVSGTGESGDADEVHSWWCCLTSLLVSVKLNIPLDIRIMNKCKDCHILSHDIDVFLGVLFSFVLDWKCVWSGIAGSSNIRHHQGCQGKDPE</sequence>
<evidence type="ECO:0000313" key="2">
    <source>
        <dbReference type="Proteomes" id="UP000215914"/>
    </source>
</evidence>
<reference evidence="1" key="1">
    <citation type="journal article" date="2017" name="Nature">
        <title>The sunflower genome provides insights into oil metabolism, flowering and Asterid evolution.</title>
        <authorList>
            <person name="Badouin H."/>
            <person name="Gouzy J."/>
            <person name="Grassa C.J."/>
            <person name="Murat F."/>
            <person name="Staton S.E."/>
            <person name="Cottret L."/>
            <person name="Lelandais-Briere C."/>
            <person name="Owens G.L."/>
            <person name="Carrere S."/>
            <person name="Mayjonade B."/>
            <person name="Legrand L."/>
            <person name="Gill N."/>
            <person name="Kane N.C."/>
            <person name="Bowers J.E."/>
            <person name="Hubner S."/>
            <person name="Bellec A."/>
            <person name="Berard A."/>
            <person name="Berges H."/>
            <person name="Blanchet N."/>
            <person name="Boniface M.C."/>
            <person name="Brunel D."/>
            <person name="Catrice O."/>
            <person name="Chaidir N."/>
            <person name="Claudel C."/>
            <person name="Donnadieu C."/>
            <person name="Faraut T."/>
            <person name="Fievet G."/>
            <person name="Helmstetter N."/>
            <person name="King M."/>
            <person name="Knapp S.J."/>
            <person name="Lai Z."/>
            <person name="Le Paslier M.C."/>
            <person name="Lippi Y."/>
            <person name="Lorenzon L."/>
            <person name="Mandel J.R."/>
            <person name="Marage G."/>
            <person name="Marchand G."/>
            <person name="Marquand E."/>
            <person name="Bret-Mestries E."/>
            <person name="Morien E."/>
            <person name="Nambeesan S."/>
            <person name="Nguyen T."/>
            <person name="Pegot-Espagnet P."/>
            <person name="Pouilly N."/>
            <person name="Raftis F."/>
            <person name="Sallet E."/>
            <person name="Schiex T."/>
            <person name="Thomas J."/>
            <person name="Vandecasteele C."/>
            <person name="Vares D."/>
            <person name="Vear F."/>
            <person name="Vautrin S."/>
            <person name="Crespi M."/>
            <person name="Mangin B."/>
            <person name="Burke J.M."/>
            <person name="Salse J."/>
            <person name="Munos S."/>
            <person name="Vincourt P."/>
            <person name="Rieseberg L.H."/>
            <person name="Langlade N.B."/>
        </authorList>
    </citation>
    <scope>NUCLEOTIDE SEQUENCE</scope>
    <source>
        <tissue evidence="1">Leaves</tissue>
    </source>
</reference>
<dbReference type="Proteomes" id="UP000215914">
    <property type="component" value="Unassembled WGS sequence"/>
</dbReference>